<evidence type="ECO:0000313" key="3">
    <source>
        <dbReference type="Proteomes" id="UP000008288"/>
    </source>
</evidence>
<protein>
    <submittedName>
        <fullName evidence="2">PR123-EX3</fullName>
    </submittedName>
</protein>
<reference evidence="2 3" key="9">
    <citation type="journal article" date="2000" name="J. Virol.">
        <title>Complete DNA sequence of the rat cytomegalovirus genome.</title>
        <authorList>
            <person name="Vink C."/>
            <person name="Beuken E."/>
            <person name="Bruggeman C.A."/>
        </authorList>
    </citation>
    <scope>NUCLEOTIDE SEQUENCE [LARGE SCALE GENOMIC DNA]</scope>
    <source>
        <strain evidence="2 3">Maastricht</strain>
    </source>
</reference>
<dbReference type="GeneID" id="940297"/>
<reference evidence="2 3" key="6">
    <citation type="journal article" date="1999" name="J. Gen. Virol.">
        <title>The rat cytomegalovirus R32 gene encodes a virion-associated protein that elicits a strong humoral immune response in infected rats.</title>
        <authorList>
            <person name="Beuken E."/>
            <person name="Grauls G."/>
            <person name="Bruggeman C.A."/>
            <person name="Vink C."/>
        </authorList>
    </citation>
    <scope>NUCLEOTIDE SEQUENCE [LARGE SCALE GENOMIC DNA]</scope>
    <source>
        <strain evidence="2 3">Maastricht</strain>
    </source>
</reference>
<reference evidence="2 3" key="3">
    <citation type="journal article" date="1997" name="J. Gen. Virol.">
        <title>Cloning and functional characterization of the origin of lytic-phase DNA replication of rat cytomegalovirus.</title>
        <authorList>
            <person name="Vink C."/>
            <person name="Beuken E."/>
            <person name="Bruggeman C.A."/>
        </authorList>
    </citation>
    <scope>NUCLEOTIDE SEQUENCE [LARGE SCALE GENOMIC DNA]</scope>
    <source>
        <strain evidence="2 3">Maastricht</strain>
    </source>
</reference>
<reference evidence="2 3" key="8">
    <citation type="journal article" date="2000" name="J. Virol.">
        <title>The r144 major histocompatibility complex class I-like gene of rat cytomegalovirus is dispensable for both acute and long-term infection in the immunocompromised host.</title>
        <authorList>
            <person name="Beisser P.S."/>
            <person name="Kloover J.S."/>
            <person name="Grauls G.E."/>
            <person name="Blok M.J."/>
            <person name="Bruggeman C.A."/>
            <person name="Vink C."/>
        </authorList>
    </citation>
    <scope>NUCLEOTIDE SEQUENCE [LARGE SCALE GENOMIC DNA]</scope>
    <source>
        <strain evidence="2 3">Maastricht</strain>
    </source>
</reference>
<reference evidence="2 3" key="1">
    <citation type="journal article" date="1996" name="J. Gen. Virol.">
        <title>Cloning and sequence analysis of the genes encoding DNA polymerase, glycoprotein B, ICP18.5 and major DNA-binding protein of rat cytomegalovirus.</title>
        <authorList>
            <person name="Beuken E."/>
            <person name="Slobbe R."/>
            <person name="Bruggeman C.A."/>
            <person name="Vink C."/>
        </authorList>
    </citation>
    <scope>NUCLEOTIDE SEQUENCE [LARGE SCALE GENOMIC DNA]</scope>
    <source>
        <strain evidence="2 3">Maastricht</strain>
    </source>
</reference>
<reference evidence="2 3" key="7">
    <citation type="journal article" date="1999" name="J. Virol.">
        <title>Deletion of the R78 G protein-coupled receptor gene from rat cytomegalovirus results in an attenuated, syncytium-inducing mutant strain.</title>
        <authorList>
            <person name="Beisser P.S."/>
            <person name="Grauls G."/>
            <person name="Bruggeman C.A."/>
            <person name="Vink C."/>
        </authorList>
    </citation>
    <scope>NUCLEOTIDE SEQUENCE [LARGE SCALE GENOMIC DNA]</scope>
    <source>
        <strain evidence="2 3">Maastricht</strain>
    </source>
</reference>
<organism evidence="2 3">
    <name type="scientific">Rat cytomegalovirus (strain Maastricht)</name>
    <dbReference type="NCBI Taxonomy" id="79700"/>
    <lineage>
        <taxon>Viruses</taxon>
        <taxon>Duplodnaviria</taxon>
        <taxon>Heunggongvirae</taxon>
        <taxon>Peploviricota</taxon>
        <taxon>Herviviricetes</taxon>
        <taxon>Herpesvirales</taxon>
        <taxon>Orthoherpesviridae</taxon>
        <taxon>Betaherpesvirinae</taxon>
        <taxon>Muromegalovirus</taxon>
        <taxon>Muromegalovirus muridbeta2</taxon>
        <taxon>Murid betaherpesvirus 2</taxon>
    </lineage>
</organism>
<feature type="region of interest" description="Disordered" evidence="1">
    <location>
        <begin position="1"/>
        <end position="35"/>
    </location>
</feature>
<dbReference type="RefSeq" id="NP_064232.1">
    <property type="nucleotide sequence ID" value="NC_002512.2"/>
</dbReference>
<dbReference type="Proteomes" id="UP000008288">
    <property type="component" value="Segment"/>
</dbReference>
<accession>O71295</accession>
<feature type="compositionally biased region" description="Basic and acidic residues" evidence="1">
    <location>
        <begin position="15"/>
        <end position="25"/>
    </location>
</feature>
<dbReference type="KEGG" id="vg:940297"/>
<gene>
    <name evidence="2" type="primary">R123-EX3</name>
</gene>
<reference evidence="2 3" key="4">
    <citation type="journal article" date="1998" name="J. Virol.">
        <title>The R33 G protein-coupled receptor gene of rat cytomegalovirus plays an essential role in the pathogenesis of viral infection.</title>
        <authorList>
            <person name="Beisser P.S."/>
            <person name="Vink C."/>
            <person name="Van Dam J.G."/>
            <person name="Grauls G."/>
            <person name="Vanherle S.J."/>
            <person name="Bruggeman C.A."/>
        </authorList>
    </citation>
    <scope>NUCLEOTIDE SEQUENCE [LARGE SCALE GENOMIC DNA]</scope>
    <source>
        <strain evidence="2 3">Maastricht</strain>
    </source>
</reference>
<proteinExistence type="predicted"/>
<dbReference type="EMBL" id="AF232689">
    <property type="protein sequence ID" value="AAC29036.1"/>
    <property type="molecule type" value="Genomic_DNA"/>
</dbReference>
<evidence type="ECO:0000313" key="2">
    <source>
        <dbReference type="EMBL" id="AAC29036.1"/>
    </source>
</evidence>
<reference evidence="2 3" key="5">
    <citation type="journal article" date="1998" name="Virology">
        <title>The Maastricht strain and England strain of rat cytomegalovirus represent different betaherpesvirus species rather than strains.</title>
        <authorList>
            <person name="Beisser P.S."/>
            <person name="Kaptein S.J."/>
            <person name="Beuken E."/>
            <person name="Bruggeman C.A."/>
            <person name="Vink C."/>
        </authorList>
    </citation>
    <scope>NUCLEOTIDE SEQUENCE [LARGE SCALE GENOMIC DNA]</scope>
    <source>
        <strain evidence="2 3">Maastricht</strain>
    </source>
</reference>
<reference evidence="2 3" key="2">
    <citation type="journal article" date="1996" name="J. Virol.">
        <title>Structure of the rat cytomegalovirus genome termini.</title>
        <authorList>
            <person name="Vink C."/>
            <person name="Beuken E."/>
            <person name="Bruggeman C.A."/>
        </authorList>
    </citation>
    <scope>NUCLEOTIDE SEQUENCE [LARGE SCALE GENOMIC DNA]</scope>
    <source>
        <strain evidence="2 3">Maastricht</strain>
    </source>
</reference>
<organismHost>
    <name type="scientific">Rattus</name>
    <name type="common">rats</name>
    <dbReference type="NCBI Taxonomy" id="10114"/>
</organismHost>
<name>O71295_RCMVM</name>
<reference evidence="2 3" key="10">
    <citation type="journal article" date="2000" name="Virus Res.">
        <title>Rat cytomegalovirus R89 is a highly conserved gene which expresses a spliced transcript.</title>
        <authorList>
            <person name="Gruijthuijsen Y.K."/>
            <person name="Beuken E."/>
            <person name="Bruggeman C.A."/>
            <person name="Vink C."/>
        </authorList>
    </citation>
    <scope>NUCLEOTIDE SEQUENCE [LARGE SCALE GENOMIC DNA]</scope>
    <source>
        <strain evidence="2 3">Maastricht</strain>
    </source>
</reference>
<keyword evidence="3" id="KW-1185">Reference proteome</keyword>
<evidence type="ECO:0000256" key="1">
    <source>
        <dbReference type="SAM" id="MobiDB-lite"/>
    </source>
</evidence>
<sequence>MDMELSNPRMIMVGDTRHLQDRESLPPRPTPPEKIPKMIADELTTQTTELVRCDMSLEDILTDPEPDYTPTEPMIEAMDTLSGKMGDSGADAQIKDLAGDDFPGGYDIVTAAASISDPLGVACHPNLRKGEVKPGARALRPHVGDTYLP</sequence>